<reference evidence="1 2" key="1">
    <citation type="journal article" date="2024" name="Nat. Commun.">
        <title>Phylogenomics reveals the evolutionary origins of lichenization in chlorophyte algae.</title>
        <authorList>
            <person name="Puginier C."/>
            <person name="Libourel C."/>
            <person name="Otte J."/>
            <person name="Skaloud P."/>
            <person name="Haon M."/>
            <person name="Grisel S."/>
            <person name="Petersen M."/>
            <person name="Berrin J.G."/>
            <person name="Delaux P.M."/>
            <person name="Dal Grande F."/>
            <person name="Keller J."/>
        </authorList>
    </citation>
    <scope>NUCLEOTIDE SEQUENCE [LARGE SCALE GENOMIC DNA]</scope>
    <source>
        <strain evidence="1 2">SAG 2523</strain>
    </source>
</reference>
<organism evidence="1 2">
    <name type="scientific">Apatococcus fuscideae</name>
    <dbReference type="NCBI Taxonomy" id="2026836"/>
    <lineage>
        <taxon>Eukaryota</taxon>
        <taxon>Viridiplantae</taxon>
        <taxon>Chlorophyta</taxon>
        <taxon>core chlorophytes</taxon>
        <taxon>Trebouxiophyceae</taxon>
        <taxon>Chlorellales</taxon>
        <taxon>Chlorellaceae</taxon>
        <taxon>Apatococcus</taxon>
    </lineage>
</organism>
<protein>
    <submittedName>
        <fullName evidence="1">Uncharacterized protein</fullName>
    </submittedName>
</protein>
<evidence type="ECO:0000313" key="2">
    <source>
        <dbReference type="Proteomes" id="UP001485043"/>
    </source>
</evidence>
<dbReference type="AlphaFoldDB" id="A0AAW1TKB5"/>
<comment type="caution">
    <text evidence="1">The sequence shown here is derived from an EMBL/GenBank/DDBJ whole genome shotgun (WGS) entry which is preliminary data.</text>
</comment>
<accession>A0AAW1TKB5</accession>
<evidence type="ECO:0000313" key="1">
    <source>
        <dbReference type="EMBL" id="KAK9868364.1"/>
    </source>
</evidence>
<proteinExistence type="predicted"/>
<sequence length="321" mass="35306">MQRLIHTAPTRTLQPALAALDPAWDFNHAARRLPTDVTWASWGSHGKHLGYEQGKGTDRQLVVIDLQANTVARHTCEPIAGIGAHPVVSPDGDRLIISGHTSKCEHKSASPHSPGPYVAILELRTLHTLWRTHLSRRSGLPLVPCWHDWAPCKGLFAVAWATEDLRLKRFTVRHARDGSALRSFELLHGLVQLRARIAPEPTAEAPCMVVPQTQRGGAKSSWRMESLAWRASPHWVLHYASCSQDGDVNLVDSCSHQVLRSWAWAELFPELEDKAPKAASIKLCWTRSGGKLAVSAGGMTSMISLEEPDVSQTRGVKVAAI</sequence>
<keyword evidence="2" id="KW-1185">Reference proteome</keyword>
<dbReference type="EMBL" id="JALJOV010000032">
    <property type="protein sequence ID" value="KAK9868364.1"/>
    <property type="molecule type" value="Genomic_DNA"/>
</dbReference>
<gene>
    <name evidence="1" type="ORF">WJX84_001498</name>
</gene>
<name>A0AAW1TKB5_9CHLO</name>
<dbReference type="Proteomes" id="UP001485043">
    <property type="component" value="Unassembled WGS sequence"/>
</dbReference>
<dbReference type="SUPFAM" id="SSF69322">
    <property type="entry name" value="Tricorn protease domain 2"/>
    <property type="match status" value="1"/>
</dbReference>